<name>A0A067P6S2_9AGAM</name>
<gene>
    <name evidence="2" type="ORF">JAAARDRAFT_42821</name>
</gene>
<evidence type="ECO:0000256" key="1">
    <source>
        <dbReference type="SAM" id="MobiDB-lite"/>
    </source>
</evidence>
<evidence type="ECO:0000313" key="2">
    <source>
        <dbReference type="EMBL" id="KDQ49505.1"/>
    </source>
</evidence>
<dbReference type="InParanoid" id="A0A067P6S2"/>
<protein>
    <submittedName>
        <fullName evidence="2">Uncharacterized protein</fullName>
    </submittedName>
</protein>
<organism evidence="2 3">
    <name type="scientific">Jaapia argillacea MUCL 33604</name>
    <dbReference type="NCBI Taxonomy" id="933084"/>
    <lineage>
        <taxon>Eukaryota</taxon>
        <taxon>Fungi</taxon>
        <taxon>Dikarya</taxon>
        <taxon>Basidiomycota</taxon>
        <taxon>Agaricomycotina</taxon>
        <taxon>Agaricomycetes</taxon>
        <taxon>Agaricomycetidae</taxon>
        <taxon>Jaapiales</taxon>
        <taxon>Jaapiaceae</taxon>
        <taxon>Jaapia</taxon>
    </lineage>
</organism>
<evidence type="ECO:0000313" key="3">
    <source>
        <dbReference type="Proteomes" id="UP000027265"/>
    </source>
</evidence>
<sequence length="201" mass="22305">MAELHDDRKDSNDVGDDDKPTRVSLVARVTENCPRYLISRSIFGKIRDRRPSPHVHGKNWSQAMLTEIYFPPGLCLYKATSTCSPCLLPGAECNIPDHRCPIIAAVKFSWQGDNPIRRLQISLVACSVQHRHHACFHTSTRATRNTPPYPPDASCAMNKSPTSLVKPYPGKGGIALIRSTITLSSRTTLKSMILEVDVAVR</sequence>
<reference evidence="3" key="1">
    <citation type="journal article" date="2014" name="Proc. Natl. Acad. Sci. U.S.A.">
        <title>Extensive sampling of basidiomycete genomes demonstrates inadequacy of the white-rot/brown-rot paradigm for wood decay fungi.</title>
        <authorList>
            <person name="Riley R."/>
            <person name="Salamov A.A."/>
            <person name="Brown D.W."/>
            <person name="Nagy L.G."/>
            <person name="Floudas D."/>
            <person name="Held B.W."/>
            <person name="Levasseur A."/>
            <person name="Lombard V."/>
            <person name="Morin E."/>
            <person name="Otillar R."/>
            <person name="Lindquist E.A."/>
            <person name="Sun H."/>
            <person name="LaButti K.M."/>
            <person name="Schmutz J."/>
            <person name="Jabbour D."/>
            <person name="Luo H."/>
            <person name="Baker S.E."/>
            <person name="Pisabarro A.G."/>
            <person name="Walton J.D."/>
            <person name="Blanchette R.A."/>
            <person name="Henrissat B."/>
            <person name="Martin F."/>
            <person name="Cullen D."/>
            <person name="Hibbett D.S."/>
            <person name="Grigoriev I.V."/>
        </authorList>
    </citation>
    <scope>NUCLEOTIDE SEQUENCE [LARGE SCALE GENOMIC DNA]</scope>
    <source>
        <strain evidence="3">MUCL 33604</strain>
    </source>
</reference>
<dbReference type="AlphaFoldDB" id="A0A067P6S2"/>
<proteinExistence type="predicted"/>
<accession>A0A067P6S2</accession>
<keyword evidence="3" id="KW-1185">Reference proteome</keyword>
<dbReference type="EMBL" id="KL197782">
    <property type="protein sequence ID" value="KDQ49505.1"/>
    <property type="molecule type" value="Genomic_DNA"/>
</dbReference>
<dbReference type="HOGENOM" id="CLU_1360593_0_0_1"/>
<dbReference type="Proteomes" id="UP000027265">
    <property type="component" value="Unassembled WGS sequence"/>
</dbReference>
<feature type="region of interest" description="Disordered" evidence="1">
    <location>
        <begin position="1"/>
        <end position="20"/>
    </location>
</feature>